<keyword evidence="6 9" id="KW-0119">Carbohydrate metabolism</keyword>
<dbReference type="PIRSF" id="PIRSF038994">
    <property type="entry name" value="NagA"/>
    <property type="match status" value="1"/>
</dbReference>
<evidence type="ECO:0000256" key="12">
    <source>
        <dbReference type="PIRSR" id="PIRSR038994-3"/>
    </source>
</evidence>
<dbReference type="CDD" id="cd00854">
    <property type="entry name" value="NagA"/>
    <property type="match status" value="1"/>
</dbReference>
<gene>
    <name evidence="14" type="primary">nagA</name>
    <name evidence="14" type="ORF">CLORY_04680</name>
</gene>
<dbReference type="GO" id="GO:0008448">
    <property type="term" value="F:N-acetylglucosamine-6-phosphate deacetylase activity"/>
    <property type="evidence" value="ECO:0007669"/>
    <property type="project" value="UniProtKB-EC"/>
</dbReference>
<keyword evidence="15" id="KW-1185">Reference proteome</keyword>
<evidence type="ECO:0000256" key="6">
    <source>
        <dbReference type="ARBA" id="ARBA00023277"/>
    </source>
</evidence>
<proteinExistence type="inferred from homology"/>
<feature type="binding site" evidence="11">
    <location>
        <position position="227"/>
    </location>
    <ligand>
        <name>substrate</name>
    </ligand>
</feature>
<evidence type="ECO:0000259" key="13">
    <source>
        <dbReference type="Pfam" id="PF01979"/>
    </source>
</evidence>
<dbReference type="SUPFAM" id="SSF51556">
    <property type="entry name" value="Metallo-dependent hydrolases"/>
    <property type="match status" value="1"/>
</dbReference>
<comment type="pathway">
    <text evidence="8">Amino-sugar metabolism; N-acetylneuraminate degradation; D-fructose 6-phosphate from N-acetylneuraminate: step 4/5.</text>
</comment>
<comment type="cofactor">
    <cofactor evidence="12">
        <name>a divalent metal cation</name>
        <dbReference type="ChEBI" id="CHEBI:60240"/>
    </cofactor>
    <text evidence="12">Binds 1 divalent metal cation per subunit.</text>
</comment>
<evidence type="ECO:0000256" key="7">
    <source>
        <dbReference type="ARBA" id="ARBA00047647"/>
    </source>
</evidence>
<dbReference type="NCBIfam" id="TIGR00221">
    <property type="entry name" value="nagA"/>
    <property type="match status" value="1"/>
</dbReference>
<feature type="binding site" evidence="12">
    <location>
        <position position="216"/>
    </location>
    <ligand>
        <name>Zn(2+)</name>
        <dbReference type="ChEBI" id="CHEBI:29105"/>
    </ligand>
</feature>
<evidence type="ECO:0000256" key="5">
    <source>
        <dbReference type="ARBA" id="ARBA00022801"/>
    </source>
</evidence>
<evidence type="ECO:0000256" key="2">
    <source>
        <dbReference type="ARBA" id="ARBA00011899"/>
    </source>
</evidence>
<comment type="catalytic activity">
    <reaction evidence="7">
        <text>N-acetyl-D-glucosamine 6-phosphate + H2O = D-glucosamine 6-phosphate + acetate</text>
        <dbReference type="Rhea" id="RHEA:22936"/>
        <dbReference type="ChEBI" id="CHEBI:15377"/>
        <dbReference type="ChEBI" id="CHEBI:30089"/>
        <dbReference type="ChEBI" id="CHEBI:57513"/>
        <dbReference type="ChEBI" id="CHEBI:58725"/>
        <dbReference type="EC" id="3.5.1.25"/>
    </reaction>
</comment>
<comment type="caution">
    <text evidence="14">The sequence shown here is derived from an EMBL/GenBank/DDBJ whole genome shotgun (WGS) entry which is preliminary data.</text>
</comment>
<feature type="binding site" evidence="11">
    <location>
        <position position="250"/>
    </location>
    <ligand>
        <name>substrate</name>
    </ligand>
</feature>
<dbReference type="PANTHER" id="PTHR11113:SF14">
    <property type="entry name" value="N-ACETYLGLUCOSAMINE-6-PHOSPHATE DEACETYLASE"/>
    <property type="match status" value="1"/>
</dbReference>
<dbReference type="AlphaFoldDB" id="A0A1V4IXP6"/>
<evidence type="ECO:0000256" key="10">
    <source>
        <dbReference type="PIRSR" id="PIRSR038994-1"/>
    </source>
</evidence>
<feature type="binding site" evidence="12">
    <location>
        <position position="195"/>
    </location>
    <ligand>
        <name>Zn(2+)</name>
        <dbReference type="ChEBI" id="CHEBI:29105"/>
    </ligand>
</feature>
<sequence>MKAIINCRIVTQEEILENKMLLFDEKILGIEDEKNKDQYLNKCEEVIDAGGLYVSPGFIDVHIHGSGGCDTMDADLESLQTIGTCIAQNGVTSFLPTTMTMSKEKIYLALDVIREGMKLDYNGAKILGAHMEGPFISKKYKGAQKEDYIVNPEYLFIKDYTDVIKIITMAPEEDKNYEFIREVKSKTDIVLSLGHTSAAYDKAIEAINNGISHATHTFNAMSAFNHREPGTVAAVLNSDVFSELIADKIHVHPEVFKILYKMKGKDRVILITDSMRAGCLRDGISELGGQKVIVKDNSARLEDGTLAGSILKLNRGVANFKNSVGISMNEAINMASLNPAVELGLQNQIGSIEAGKLADLIIIDDEFNVSRTIISGKTVFRKN</sequence>
<dbReference type="STRING" id="1450648.CLORY_04680"/>
<dbReference type="Proteomes" id="UP000190080">
    <property type="component" value="Unassembled WGS sequence"/>
</dbReference>
<dbReference type="FunFam" id="3.20.20.140:FF:000004">
    <property type="entry name" value="N-acetylglucosamine-6-phosphate deacetylase"/>
    <property type="match status" value="1"/>
</dbReference>
<evidence type="ECO:0000256" key="8">
    <source>
        <dbReference type="ARBA" id="ARBA00060590"/>
    </source>
</evidence>
<feature type="binding site" evidence="11">
    <location>
        <position position="143"/>
    </location>
    <ligand>
        <name>substrate</name>
    </ligand>
</feature>
<feature type="binding site" evidence="12">
    <location>
        <position position="132"/>
    </location>
    <ligand>
        <name>Zn(2+)</name>
        <dbReference type="ChEBI" id="CHEBI:29105"/>
    </ligand>
</feature>
<comment type="similarity">
    <text evidence="1 9">Belongs to the metallo-dependent hydrolases superfamily. NagA family.</text>
</comment>
<dbReference type="Gene3D" id="3.20.20.140">
    <property type="entry name" value="Metal-dependent hydrolases"/>
    <property type="match status" value="1"/>
</dbReference>
<dbReference type="InterPro" id="IPR006680">
    <property type="entry name" value="Amidohydro-rel"/>
</dbReference>
<evidence type="ECO:0000256" key="1">
    <source>
        <dbReference type="ARBA" id="ARBA00010716"/>
    </source>
</evidence>
<dbReference type="PANTHER" id="PTHR11113">
    <property type="entry name" value="N-ACETYLGLUCOSAMINE-6-PHOSPHATE DEACETYLASE"/>
    <property type="match status" value="1"/>
</dbReference>
<feature type="binding site" evidence="11">
    <location>
        <begin position="306"/>
        <end position="308"/>
    </location>
    <ligand>
        <name>substrate</name>
    </ligand>
</feature>
<dbReference type="Pfam" id="PF01979">
    <property type="entry name" value="Amidohydro_1"/>
    <property type="match status" value="1"/>
</dbReference>
<dbReference type="OrthoDB" id="9776488at2"/>
<dbReference type="RefSeq" id="WP_079421924.1">
    <property type="nucleotide sequence ID" value="NZ_MZGV01000003.1"/>
</dbReference>
<dbReference type="GO" id="GO:0006046">
    <property type="term" value="P:N-acetylglucosamine catabolic process"/>
    <property type="evidence" value="ECO:0007669"/>
    <property type="project" value="TreeGrafter"/>
</dbReference>
<dbReference type="InterPro" id="IPR011059">
    <property type="entry name" value="Metal-dep_hydrolase_composite"/>
</dbReference>
<organism evidence="14 15">
    <name type="scientific">Clostridium oryzae</name>
    <dbReference type="NCBI Taxonomy" id="1450648"/>
    <lineage>
        <taxon>Bacteria</taxon>
        <taxon>Bacillati</taxon>
        <taxon>Bacillota</taxon>
        <taxon>Clostridia</taxon>
        <taxon>Eubacteriales</taxon>
        <taxon>Clostridiaceae</taxon>
        <taxon>Clostridium</taxon>
    </lineage>
</organism>
<protein>
    <recommendedName>
        <fullName evidence="3">N-acetylglucosamine-6-phosphate deacetylase</fullName>
        <ecNumber evidence="2">3.5.1.25</ecNumber>
    </recommendedName>
</protein>
<evidence type="ECO:0000256" key="4">
    <source>
        <dbReference type="ARBA" id="ARBA00022723"/>
    </source>
</evidence>
<dbReference type="EC" id="3.5.1.25" evidence="2"/>
<dbReference type="GO" id="GO:0046872">
    <property type="term" value="F:metal ion binding"/>
    <property type="evidence" value="ECO:0007669"/>
    <property type="project" value="UniProtKB-KW"/>
</dbReference>
<dbReference type="Gene3D" id="2.30.40.10">
    <property type="entry name" value="Urease, subunit C, domain 1"/>
    <property type="match status" value="1"/>
</dbReference>
<dbReference type="InterPro" id="IPR032466">
    <property type="entry name" value="Metal_Hydrolase"/>
</dbReference>
<keyword evidence="5 9" id="KW-0378">Hydrolase</keyword>
<dbReference type="EMBL" id="MZGV01000003">
    <property type="protein sequence ID" value="OPJ64600.1"/>
    <property type="molecule type" value="Genomic_DNA"/>
</dbReference>
<evidence type="ECO:0000313" key="15">
    <source>
        <dbReference type="Proteomes" id="UP000190080"/>
    </source>
</evidence>
<accession>A0A1V4IXP6</accession>
<feature type="active site" description="Proton donor/acceptor" evidence="10">
    <location>
        <position position="273"/>
    </location>
</feature>
<evidence type="ECO:0000256" key="3">
    <source>
        <dbReference type="ARBA" id="ARBA00018029"/>
    </source>
</evidence>
<evidence type="ECO:0000256" key="11">
    <source>
        <dbReference type="PIRSR" id="PIRSR038994-2"/>
    </source>
</evidence>
<name>A0A1V4IXP6_9CLOT</name>
<evidence type="ECO:0000313" key="14">
    <source>
        <dbReference type="EMBL" id="OPJ64600.1"/>
    </source>
</evidence>
<dbReference type="SUPFAM" id="SSF51338">
    <property type="entry name" value="Composite domain of metallo-dependent hydrolases"/>
    <property type="match status" value="1"/>
</dbReference>
<keyword evidence="4 12" id="KW-0479">Metal-binding</keyword>
<reference evidence="14 15" key="1">
    <citation type="submission" date="2017-03" db="EMBL/GenBank/DDBJ databases">
        <title>Genome sequence of Clostridium oryzae DSM 28571.</title>
        <authorList>
            <person name="Poehlein A."/>
            <person name="Daniel R."/>
        </authorList>
    </citation>
    <scope>NUCLEOTIDE SEQUENCE [LARGE SCALE GENOMIC DNA]</scope>
    <source>
        <strain evidence="14 15">DSM 28571</strain>
    </source>
</reference>
<feature type="binding site" evidence="11">
    <location>
        <begin position="219"/>
        <end position="220"/>
    </location>
    <ligand>
        <name>substrate</name>
    </ligand>
</feature>
<evidence type="ECO:0000256" key="9">
    <source>
        <dbReference type="PIRNR" id="PIRNR038994"/>
    </source>
</evidence>
<dbReference type="InterPro" id="IPR003764">
    <property type="entry name" value="GlcNAc_6-P_deAcase"/>
</dbReference>
<feature type="domain" description="Amidohydrolase-related" evidence="13">
    <location>
        <begin position="53"/>
        <end position="379"/>
    </location>
</feature>